<name>A0A2A2M3V9_9BILA</name>
<proteinExistence type="predicted"/>
<sequence>MLPNCSCVPSTLRSVSAPSGGNRLRSPAIVRGGAGSILTPISTVPGSASAIGFTSTEDTRPVWISARFRSSSDAALYASPGWKRAISCTWSASNTRLPGSATIRPNRRALPVATARSSVAVLVA</sequence>
<organism evidence="1 2">
    <name type="scientific">Diploscapter pachys</name>
    <dbReference type="NCBI Taxonomy" id="2018661"/>
    <lineage>
        <taxon>Eukaryota</taxon>
        <taxon>Metazoa</taxon>
        <taxon>Ecdysozoa</taxon>
        <taxon>Nematoda</taxon>
        <taxon>Chromadorea</taxon>
        <taxon>Rhabditida</taxon>
        <taxon>Rhabditina</taxon>
        <taxon>Rhabditomorpha</taxon>
        <taxon>Rhabditoidea</taxon>
        <taxon>Rhabditidae</taxon>
        <taxon>Diploscapter</taxon>
    </lineage>
</organism>
<evidence type="ECO:0000313" key="1">
    <source>
        <dbReference type="EMBL" id="PAV93093.1"/>
    </source>
</evidence>
<comment type="caution">
    <text evidence="1">The sequence shown here is derived from an EMBL/GenBank/DDBJ whole genome shotgun (WGS) entry which is preliminary data.</text>
</comment>
<gene>
    <name evidence="1" type="ORF">WR25_24808</name>
</gene>
<dbReference type="AlphaFoldDB" id="A0A2A2M3V9"/>
<dbReference type="Proteomes" id="UP000218231">
    <property type="component" value="Unassembled WGS sequence"/>
</dbReference>
<keyword evidence="2" id="KW-1185">Reference proteome</keyword>
<protein>
    <submittedName>
        <fullName evidence="1">Uncharacterized protein</fullName>
    </submittedName>
</protein>
<dbReference type="EMBL" id="LIAE01005735">
    <property type="protein sequence ID" value="PAV93093.1"/>
    <property type="molecule type" value="Genomic_DNA"/>
</dbReference>
<reference evidence="1 2" key="1">
    <citation type="journal article" date="2017" name="Curr. Biol.">
        <title>Genome architecture and evolution of a unichromosomal asexual nematode.</title>
        <authorList>
            <person name="Fradin H."/>
            <person name="Zegar C."/>
            <person name="Gutwein M."/>
            <person name="Lucas J."/>
            <person name="Kovtun M."/>
            <person name="Corcoran D."/>
            <person name="Baugh L.R."/>
            <person name="Kiontke K."/>
            <person name="Gunsalus K."/>
            <person name="Fitch D.H."/>
            <person name="Piano F."/>
        </authorList>
    </citation>
    <scope>NUCLEOTIDE SEQUENCE [LARGE SCALE GENOMIC DNA]</scope>
    <source>
        <strain evidence="1">PF1309</strain>
    </source>
</reference>
<evidence type="ECO:0000313" key="2">
    <source>
        <dbReference type="Proteomes" id="UP000218231"/>
    </source>
</evidence>
<accession>A0A2A2M3V9</accession>